<keyword evidence="1" id="KW-0472">Membrane</keyword>
<organism evidence="3">
    <name type="scientific">uncultured Dysgonomonas sp</name>
    <dbReference type="NCBI Taxonomy" id="206096"/>
    <lineage>
        <taxon>Bacteria</taxon>
        <taxon>Pseudomonadati</taxon>
        <taxon>Bacteroidota</taxon>
        <taxon>Bacteroidia</taxon>
        <taxon>Bacteroidales</taxon>
        <taxon>Dysgonomonadaceae</taxon>
        <taxon>Dysgonomonas</taxon>
        <taxon>environmental samples</taxon>
    </lineage>
</organism>
<proteinExistence type="predicted"/>
<feature type="domain" description="EamA" evidence="2">
    <location>
        <begin position="10"/>
        <end position="133"/>
    </location>
</feature>
<protein>
    <recommendedName>
        <fullName evidence="2">EamA domain-containing protein</fullName>
    </recommendedName>
</protein>
<reference evidence="3" key="1">
    <citation type="submission" date="2016-04" db="EMBL/GenBank/DDBJ databases">
        <authorList>
            <person name="Evans L.H."/>
            <person name="Alamgir A."/>
            <person name="Owens N."/>
            <person name="Weber N.D."/>
            <person name="Virtaneva K."/>
            <person name="Barbian K."/>
            <person name="Babar A."/>
            <person name="Rosenke K."/>
        </authorList>
    </citation>
    <scope>NUCLEOTIDE SEQUENCE</scope>
    <source>
        <strain evidence="3">86-2</strain>
    </source>
</reference>
<dbReference type="AlphaFoldDB" id="A0A212JDD0"/>
<feature type="domain" description="EamA" evidence="2">
    <location>
        <begin position="141"/>
        <end position="281"/>
    </location>
</feature>
<feature type="transmembrane region" description="Helical" evidence="1">
    <location>
        <begin position="32"/>
        <end position="50"/>
    </location>
</feature>
<feature type="transmembrane region" description="Helical" evidence="1">
    <location>
        <begin position="264"/>
        <end position="284"/>
    </location>
</feature>
<dbReference type="Pfam" id="PF00892">
    <property type="entry name" value="EamA"/>
    <property type="match status" value="2"/>
</dbReference>
<feature type="transmembrane region" description="Helical" evidence="1">
    <location>
        <begin position="89"/>
        <end position="109"/>
    </location>
</feature>
<evidence type="ECO:0000256" key="1">
    <source>
        <dbReference type="SAM" id="Phobius"/>
    </source>
</evidence>
<dbReference type="EMBL" id="FLUL01000001">
    <property type="protein sequence ID" value="SBV97399.1"/>
    <property type="molecule type" value="Genomic_DNA"/>
</dbReference>
<keyword evidence="1" id="KW-0812">Transmembrane</keyword>
<dbReference type="RefSeq" id="WP_296948331.1">
    <property type="nucleotide sequence ID" value="NZ_CABTJG010000001.1"/>
</dbReference>
<feature type="transmembrane region" description="Helical" evidence="1">
    <location>
        <begin position="141"/>
        <end position="159"/>
    </location>
</feature>
<evidence type="ECO:0000259" key="2">
    <source>
        <dbReference type="Pfam" id="PF00892"/>
    </source>
</evidence>
<dbReference type="SUPFAM" id="SSF103481">
    <property type="entry name" value="Multidrug resistance efflux transporter EmrE"/>
    <property type="match status" value="2"/>
</dbReference>
<dbReference type="InterPro" id="IPR000620">
    <property type="entry name" value="EamA_dom"/>
</dbReference>
<dbReference type="InterPro" id="IPR037185">
    <property type="entry name" value="EmrE-like"/>
</dbReference>
<dbReference type="GO" id="GO:0016020">
    <property type="term" value="C:membrane"/>
    <property type="evidence" value="ECO:0007669"/>
    <property type="project" value="InterPro"/>
</dbReference>
<name>A0A212JDD0_9BACT</name>
<feature type="transmembrane region" description="Helical" evidence="1">
    <location>
        <begin position="238"/>
        <end position="258"/>
    </location>
</feature>
<keyword evidence="1" id="KW-1133">Transmembrane helix</keyword>
<feature type="transmembrane region" description="Helical" evidence="1">
    <location>
        <begin position="180"/>
        <end position="203"/>
    </location>
</feature>
<dbReference type="PANTHER" id="PTHR22911:SF79">
    <property type="entry name" value="MOBA-LIKE NTP TRANSFERASE DOMAIN-CONTAINING PROTEIN"/>
    <property type="match status" value="1"/>
</dbReference>
<evidence type="ECO:0000313" key="3">
    <source>
        <dbReference type="EMBL" id="SBV97399.1"/>
    </source>
</evidence>
<accession>A0A212JDD0</accession>
<sequence length="302" mass="34266">MKQAFVKLHLSILIAGFTGIFGKLITLNEGMLVWYRLLITSVLLLIMLSVTKRFVRLPMKDVYKIGFVGLLLTLHWLFFYASIKYSNVSIGVVCFSMTGFFTAVLEPVVSRRRISLRELSFSIIALLGIALIFHFDTRYRTGIICGAISSALAASFVIANKRVATNTNYSWDVTLFYEMIGGFLSLSIILPFYLQLFPVMSFFPSNTDLIYLLIFSVVCTIGLYMLQIQALKSISAFTLNLSYNLEPIYSIVLAMIIFGEAKELNFSFYTGLLLIILSVLLQMYTVMKERKRIHLAEQRSGF</sequence>
<feature type="transmembrane region" description="Helical" evidence="1">
    <location>
        <begin position="209"/>
        <end position="226"/>
    </location>
</feature>
<gene>
    <name evidence="3" type="ORF">KL86DYS2_11265</name>
</gene>
<feature type="transmembrane region" description="Helical" evidence="1">
    <location>
        <begin position="62"/>
        <end position="83"/>
    </location>
</feature>
<dbReference type="PANTHER" id="PTHR22911">
    <property type="entry name" value="ACYL-MALONYL CONDENSING ENZYME-RELATED"/>
    <property type="match status" value="1"/>
</dbReference>
<feature type="transmembrane region" description="Helical" evidence="1">
    <location>
        <begin position="116"/>
        <end position="135"/>
    </location>
</feature>